<accession>A0AAP0IG40</accession>
<name>A0AAP0IG40_9MAGN</name>
<dbReference type="EMBL" id="JBBNAF010000009">
    <property type="protein sequence ID" value="KAK9114378.1"/>
    <property type="molecule type" value="Genomic_DNA"/>
</dbReference>
<evidence type="ECO:0000313" key="5">
    <source>
        <dbReference type="EMBL" id="KAK9114378.1"/>
    </source>
</evidence>
<keyword evidence="1" id="KW-0677">Repeat</keyword>
<dbReference type="PANTHER" id="PTHR46031:SF26">
    <property type="entry name" value="DOUBLE-STRANDED RNA-BINDING PROTEIN 2"/>
    <property type="match status" value="1"/>
</dbReference>
<keyword evidence="2" id="KW-0694">RNA-binding</keyword>
<proteinExistence type="predicted"/>
<evidence type="ECO:0000259" key="4">
    <source>
        <dbReference type="Pfam" id="PF00035"/>
    </source>
</evidence>
<dbReference type="PANTHER" id="PTHR46031">
    <property type="match status" value="1"/>
</dbReference>
<keyword evidence="6" id="KW-1185">Reference proteome</keyword>
<dbReference type="InterPro" id="IPR014720">
    <property type="entry name" value="dsRBD_dom"/>
</dbReference>
<dbReference type="GO" id="GO:0003723">
    <property type="term" value="F:RNA binding"/>
    <property type="evidence" value="ECO:0007669"/>
    <property type="project" value="UniProtKB-KW"/>
</dbReference>
<dbReference type="Pfam" id="PF00035">
    <property type="entry name" value="dsrm"/>
    <property type="match status" value="1"/>
</dbReference>
<sequence>MTMDETGVHKNLLQETARRAGQNLPVYTTMRSNPGHLPVFTSTVELEDLKFNGHQQRQRNKQRKMQPWLLGQL</sequence>
<evidence type="ECO:0000256" key="3">
    <source>
        <dbReference type="SAM" id="MobiDB-lite"/>
    </source>
</evidence>
<dbReference type="AlphaFoldDB" id="A0AAP0IG40"/>
<comment type="caution">
    <text evidence="5">The sequence shown here is derived from an EMBL/GenBank/DDBJ whole genome shotgun (WGS) entry which is preliminary data.</text>
</comment>
<protein>
    <recommendedName>
        <fullName evidence="4">DRBM domain-containing protein</fullName>
    </recommendedName>
</protein>
<dbReference type="Proteomes" id="UP001420932">
    <property type="component" value="Unassembled WGS sequence"/>
</dbReference>
<evidence type="ECO:0000256" key="2">
    <source>
        <dbReference type="ARBA" id="ARBA00022884"/>
    </source>
</evidence>
<dbReference type="Gene3D" id="3.30.160.20">
    <property type="match status" value="1"/>
</dbReference>
<evidence type="ECO:0000256" key="1">
    <source>
        <dbReference type="ARBA" id="ARBA00022737"/>
    </source>
</evidence>
<evidence type="ECO:0000313" key="6">
    <source>
        <dbReference type="Proteomes" id="UP001420932"/>
    </source>
</evidence>
<dbReference type="SUPFAM" id="SSF54768">
    <property type="entry name" value="dsRNA-binding domain-like"/>
    <property type="match status" value="1"/>
</dbReference>
<gene>
    <name evidence="5" type="ORF">Syun_021175</name>
</gene>
<feature type="region of interest" description="Disordered" evidence="3">
    <location>
        <begin position="1"/>
        <end position="20"/>
    </location>
</feature>
<organism evidence="5 6">
    <name type="scientific">Stephania yunnanensis</name>
    <dbReference type="NCBI Taxonomy" id="152371"/>
    <lineage>
        <taxon>Eukaryota</taxon>
        <taxon>Viridiplantae</taxon>
        <taxon>Streptophyta</taxon>
        <taxon>Embryophyta</taxon>
        <taxon>Tracheophyta</taxon>
        <taxon>Spermatophyta</taxon>
        <taxon>Magnoliopsida</taxon>
        <taxon>Ranunculales</taxon>
        <taxon>Menispermaceae</taxon>
        <taxon>Menispermoideae</taxon>
        <taxon>Cissampelideae</taxon>
        <taxon>Stephania</taxon>
    </lineage>
</organism>
<feature type="domain" description="DRBM" evidence="4">
    <location>
        <begin position="10"/>
        <end position="52"/>
    </location>
</feature>
<reference evidence="5 6" key="1">
    <citation type="submission" date="2024-01" db="EMBL/GenBank/DDBJ databases">
        <title>Genome assemblies of Stephania.</title>
        <authorList>
            <person name="Yang L."/>
        </authorList>
    </citation>
    <scope>NUCLEOTIDE SEQUENCE [LARGE SCALE GENOMIC DNA]</scope>
    <source>
        <strain evidence="5">YNDBR</strain>
        <tissue evidence="5">Leaf</tissue>
    </source>
</reference>
<feature type="region of interest" description="Disordered" evidence="3">
    <location>
        <begin position="51"/>
        <end position="73"/>
    </location>
</feature>